<proteinExistence type="predicted"/>
<sequence length="86" mass="9914">MTEKEILSAILGRMEEAGATLKSLDERMASLEGRMTSLEDRMTNLEGEMKSIKETVQHMSDRLDVQSLYLQKNREDLDILRRKQGN</sequence>
<protein>
    <submittedName>
        <fullName evidence="2">Uncharacterized protein</fullName>
    </submittedName>
</protein>
<feature type="coiled-coil region" evidence="1">
    <location>
        <begin position="14"/>
        <end position="62"/>
    </location>
</feature>
<dbReference type="Proteomes" id="UP000217785">
    <property type="component" value="Unassembled WGS sequence"/>
</dbReference>
<dbReference type="SUPFAM" id="SSF57997">
    <property type="entry name" value="Tropomyosin"/>
    <property type="match status" value="1"/>
</dbReference>
<reference evidence="3" key="1">
    <citation type="submission" date="2017-07" db="EMBL/GenBank/DDBJ databases">
        <title>Draft genome sequence of Effusibacillus lacus strain skLN1.</title>
        <authorList>
            <person name="Watanabe M."/>
            <person name="Kojima H."/>
            <person name="Fukui M."/>
        </authorList>
    </citation>
    <scope>NUCLEOTIDE SEQUENCE [LARGE SCALE GENOMIC DNA]</scope>
    <source>
        <strain evidence="3">skLN1</strain>
    </source>
</reference>
<gene>
    <name evidence="2" type="ORF">EFBL_1617</name>
</gene>
<name>A0A292YM56_9BACL</name>
<dbReference type="Gene3D" id="1.20.5.340">
    <property type="match status" value="1"/>
</dbReference>
<dbReference type="EMBL" id="BDUF01000044">
    <property type="protein sequence ID" value="GAX89991.1"/>
    <property type="molecule type" value="Genomic_DNA"/>
</dbReference>
<dbReference type="AlphaFoldDB" id="A0A292YM56"/>
<organism evidence="2 3">
    <name type="scientific">Effusibacillus lacus</name>
    <dbReference type="NCBI Taxonomy" id="1348429"/>
    <lineage>
        <taxon>Bacteria</taxon>
        <taxon>Bacillati</taxon>
        <taxon>Bacillota</taxon>
        <taxon>Bacilli</taxon>
        <taxon>Bacillales</taxon>
        <taxon>Alicyclobacillaceae</taxon>
        <taxon>Effusibacillus</taxon>
    </lineage>
</organism>
<evidence type="ECO:0000256" key="1">
    <source>
        <dbReference type="SAM" id="Coils"/>
    </source>
</evidence>
<keyword evidence="3" id="KW-1185">Reference proteome</keyword>
<comment type="caution">
    <text evidence="2">The sequence shown here is derived from an EMBL/GenBank/DDBJ whole genome shotgun (WGS) entry which is preliminary data.</text>
</comment>
<keyword evidence="1" id="KW-0175">Coiled coil</keyword>
<evidence type="ECO:0000313" key="3">
    <source>
        <dbReference type="Proteomes" id="UP000217785"/>
    </source>
</evidence>
<evidence type="ECO:0000313" key="2">
    <source>
        <dbReference type="EMBL" id="GAX89991.1"/>
    </source>
</evidence>
<accession>A0A292YM56</accession>
<dbReference type="RefSeq" id="WP_096181698.1">
    <property type="nucleotide sequence ID" value="NZ_BDUF01000044.1"/>
</dbReference>